<dbReference type="GO" id="GO:0008999">
    <property type="term" value="F:protein-N-terminal-alanine acetyltransferase activity"/>
    <property type="evidence" value="ECO:0007669"/>
    <property type="project" value="TreeGrafter"/>
</dbReference>
<dbReference type="KEGG" id="cpoy:GP475_02710"/>
<dbReference type="InterPro" id="IPR006464">
    <property type="entry name" value="AcTrfase_RimI/Ard1"/>
</dbReference>
<keyword evidence="2" id="KW-0689">Ribosomal protein</keyword>
<dbReference type="Pfam" id="PF00583">
    <property type="entry name" value="Acetyltransf_1"/>
    <property type="match status" value="1"/>
</dbReference>
<reference evidence="2 3" key="1">
    <citation type="submission" date="2019-12" db="EMBL/GenBank/DDBJ databases">
        <title>Corynebacterium sp. nov., isolated from feces of the Anser Albifrons in China.</title>
        <authorList>
            <person name="Liu Q."/>
        </authorList>
    </citation>
    <scope>NUCLEOTIDE SEQUENCE [LARGE SCALE GENOMIC DNA]</scope>
    <source>
        <strain evidence="2 3">4H37-19</strain>
    </source>
</reference>
<dbReference type="AlphaFoldDB" id="A0A7H0SM98"/>
<dbReference type="NCBIfam" id="TIGR01575">
    <property type="entry name" value="rimI"/>
    <property type="match status" value="1"/>
</dbReference>
<dbReference type="RefSeq" id="WP_187975125.1">
    <property type="nucleotide sequence ID" value="NZ_CP046884.1"/>
</dbReference>
<dbReference type="CDD" id="cd04301">
    <property type="entry name" value="NAT_SF"/>
    <property type="match status" value="1"/>
</dbReference>
<sequence>MSWQLRELTQRDTPRLAELELELFPEEDPWPASAFAAEIGQPHTFYVGVCSEEEPHYLVGYAGLAVLGPPSEPECEVHTIGVDPEFQGHGLGRLLLSNILAVADSLAAPIFLEVRTDNYPAINLYESTGFEKLGIRKNYYRPSGADAFCMKRPAQSPCPPPRRKD</sequence>
<feature type="domain" description="N-acetyltransferase" evidence="1">
    <location>
        <begin position="3"/>
        <end position="155"/>
    </location>
</feature>
<gene>
    <name evidence="2" type="primary">rimI</name>
    <name evidence="2" type="ORF">GP475_02710</name>
</gene>
<proteinExistence type="predicted"/>
<dbReference type="Proteomes" id="UP000516320">
    <property type="component" value="Chromosome"/>
</dbReference>
<keyword evidence="3" id="KW-1185">Reference proteome</keyword>
<dbReference type="PANTHER" id="PTHR43617:SF20">
    <property type="entry name" value="N-ALPHA-ACETYLTRANSFERASE RIMI"/>
    <property type="match status" value="1"/>
</dbReference>
<dbReference type="PANTHER" id="PTHR43617">
    <property type="entry name" value="L-AMINO ACID N-ACETYLTRANSFERASE"/>
    <property type="match status" value="1"/>
</dbReference>
<dbReference type="PROSITE" id="PS51186">
    <property type="entry name" value="GNAT"/>
    <property type="match status" value="1"/>
</dbReference>
<protein>
    <submittedName>
        <fullName evidence="2">Ribosomal protein S18-alanine N-acetyltransferase</fullName>
    </submittedName>
</protein>
<dbReference type="InterPro" id="IPR000182">
    <property type="entry name" value="GNAT_dom"/>
</dbReference>
<organism evidence="2 3">
    <name type="scientific">Corynebacterium poyangense</name>
    <dbReference type="NCBI Taxonomy" id="2684405"/>
    <lineage>
        <taxon>Bacteria</taxon>
        <taxon>Bacillati</taxon>
        <taxon>Actinomycetota</taxon>
        <taxon>Actinomycetes</taxon>
        <taxon>Mycobacteriales</taxon>
        <taxon>Corynebacteriaceae</taxon>
        <taxon>Corynebacterium</taxon>
    </lineage>
</organism>
<dbReference type="EMBL" id="CP046884">
    <property type="protein sequence ID" value="QNQ89673.1"/>
    <property type="molecule type" value="Genomic_DNA"/>
</dbReference>
<evidence type="ECO:0000313" key="2">
    <source>
        <dbReference type="EMBL" id="QNQ89673.1"/>
    </source>
</evidence>
<keyword evidence="2" id="KW-0808">Transferase</keyword>
<keyword evidence="2" id="KW-0687">Ribonucleoprotein</keyword>
<dbReference type="SUPFAM" id="SSF55729">
    <property type="entry name" value="Acyl-CoA N-acyltransferases (Nat)"/>
    <property type="match status" value="1"/>
</dbReference>
<dbReference type="InterPro" id="IPR050276">
    <property type="entry name" value="MshD_Acetyltransferase"/>
</dbReference>
<accession>A0A7H0SM98</accession>
<dbReference type="GO" id="GO:0005840">
    <property type="term" value="C:ribosome"/>
    <property type="evidence" value="ECO:0007669"/>
    <property type="project" value="UniProtKB-KW"/>
</dbReference>
<name>A0A7H0SM98_9CORY</name>
<dbReference type="Gene3D" id="3.40.630.30">
    <property type="match status" value="1"/>
</dbReference>
<dbReference type="InterPro" id="IPR016181">
    <property type="entry name" value="Acyl_CoA_acyltransferase"/>
</dbReference>
<evidence type="ECO:0000259" key="1">
    <source>
        <dbReference type="PROSITE" id="PS51186"/>
    </source>
</evidence>
<evidence type="ECO:0000313" key="3">
    <source>
        <dbReference type="Proteomes" id="UP000516320"/>
    </source>
</evidence>